<protein>
    <submittedName>
        <fullName evidence="3">Uncharacterized protein</fullName>
    </submittedName>
</protein>
<feature type="region of interest" description="Disordered" evidence="2">
    <location>
        <begin position="390"/>
        <end position="470"/>
    </location>
</feature>
<feature type="compositionally biased region" description="Low complexity" evidence="2">
    <location>
        <begin position="228"/>
        <end position="266"/>
    </location>
</feature>
<feature type="coiled-coil region" evidence="1">
    <location>
        <begin position="503"/>
        <end position="569"/>
    </location>
</feature>
<feature type="compositionally biased region" description="Low complexity" evidence="2">
    <location>
        <begin position="410"/>
        <end position="432"/>
    </location>
</feature>
<feature type="compositionally biased region" description="Pro residues" evidence="2">
    <location>
        <begin position="113"/>
        <end position="126"/>
    </location>
</feature>
<feature type="region of interest" description="Disordered" evidence="2">
    <location>
        <begin position="78"/>
        <end position="293"/>
    </location>
</feature>
<dbReference type="EMBL" id="JADGKB010000011">
    <property type="protein sequence ID" value="KAJ3260458.1"/>
    <property type="molecule type" value="Genomic_DNA"/>
</dbReference>
<evidence type="ECO:0000256" key="2">
    <source>
        <dbReference type="SAM" id="MobiDB-lite"/>
    </source>
</evidence>
<feature type="compositionally biased region" description="Low complexity" evidence="2">
    <location>
        <begin position="193"/>
        <end position="220"/>
    </location>
</feature>
<organism evidence="3 4">
    <name type="scientific">Boothiomyces macroporosus</name>
    <dbReference type="NCBI Taxonomy" id="261099"/>
    <lineage>
        <taxon>Eukaryota</taxon>
        <taxon>Fungi</taxon>
        <taxon>Fungi incertae sedis</taxon>
        <taxon>Chytridiomycota</taxon>
        <taxon>Chytridiomycota incertae sedis</taxon>
        <taxon>Chytridiomycetes</taxon>
        <taxon>Rhizophydiales</taxon>
        <taxon>Terramycetaceae</taxon>
        <taxon>Boothiomyces</taxon>
    </lineage>
</organism>
<sequence length="572" mass="65804">MSYSNKPMNIGFPPKKGKVLDEEDFDKQIALNSTTRIKLSSFNESSMLGNELNKANSPELQNLLNNIEYSEPQVVSEKKKLANKSSNDSLFSDDESGNKKSDTMMLADFLKAGPPPGFNTPPPSPPSSKRGTGFFSSFKKKDKKKDKQPQQNDFVQPAKPPSNYGYVPAKPQKQSPPMASAPQFEQVPTPQNAQQQYEMQKQMQMQYEMQQQYEQQQAELQKLEMQKQYEQQQRQQFELQQKQQMEQQQKAQYEQQQQKAQYEQPQQYPPEEPPQNDNYDEQGYPFENNEDNRESLLVFDREVIENTDFNASFIEVPETLRNMKIKASHNKGVSFAPSPVLSDDEYSDIPHPQPPGADRISQDFADYYDTYNNGSQEDLRDDRASFQMRKPNIGSRQSSLRNLGQGDRNSIPPSQLSRSSSLDNNMRQSPMPNVMPMPQPQREEIQRQESFTEPETQQPMEEEAKERKKKKVRHVQLQTKPMAVPTQHVNVQTEPVQIGNGNQDQLLAEIERLKSELAAAKQENENTLSLMQEQKRGFDKLSAQAYKKIKELLTDRNIMTIEIKSLKSQVIV</sequence>
<accession>A0AAD5Y5F9</accession>
<name>A0AAD5Y5F9_9FUNG</name>
<keyword evidence="4" id="KW-1185">Reference proteome</keyword>
<dbReference type="Proteomes" id="UP001210925">
    <property type="component" value="Unassembled WGS sequence"/>
</dbReference>
<keyword evidence="1" id="KW-0175">Coiled coil</keyword>
<proteinExistence type="predicted"/>
<reference evidence="3" key="1">
    <citation type="submission" date="2020-05" db="EMBL/GenBank/DDBJ databases">
        <title>Phylogenomic resolution of chytrid fungi.</title>
        <authorList>
            <person name="Stajich J.E."/>
            <person name="Amses K."/>
            <person name="Simmons R."/>
            <person name="Seto K."/>
            <person name="Myers J."/>
            <person name="Bonds A."/>
            <person name="Quandt C.A."/>
            <person name="Barry K."/>
            <person name="Liu P."/>
            <person name="Grigoriev I."/>
            <person name="Longcore J.E."/>
            <person name="James T.Y."/>
        </authorList>
    </citation>
    <scope>NUCLEOTIDE SEQUENCE</scope>
    <source>
        <strain evidence="3">PLAUS21</strain>
    </source>
</reference>
<evidence type="ECO:0000313" key="3">
    <source>
        <dbReference type="EMBL" id="KAJ3260458.1"/>
    </source>
</evidence>
<evidence type="ECO:0000256" key="1">
    <source>
        <dbReference type="SAM" id="Coils"/>
    </source>
</evidence>
<evidence type="ECO:0000313" key="4">
    <source>
        <dbReference type="Proteomes" id="UP001210925"/>
    </source>
</evidence>
<comment type="caution">
    <text evidence="3">The sequence shown here is derived from an EMBL/GenBank/DDBJ whole genome shotgun (WGS) entry which is preliminary data.</text>
</comment>
<gene>
    <name evidence="3" type="ORF">HK103_000600</name>
</gene>
<feature type="region of interest" description="Disordered" evidence="2">
    <location>
        <begin position="332"/>
        <end position="361"/>
    </location>
</feature>
<dbReference type="AlphaFoldDB" id="A0AAD5Y5F9"/>